<gene>
    <name evidence="1" type="ORF">QR46_0343</name>
</gene>
<dbReference type="Proteomes" id="UP000070089">
    <property type="component" value="Unassembled WGS sequence"/>
</dbReference>
<name>A0A132NZY8_GIAIN</name>
<evidence type="ECO:0000313" key="1">
    <source>
        <dbReference type="EMBL" id="KWX15623.1"/>
    </source>
</evidence>
<evidence type="ECO:0000313" key="2">
    <source>
        <dbReference type="Proteomes" id="UP000070089"/>
    </source>
</evidence>
<comment type="caution">
    <text evidence="1">The sequence shown here is derived from an EMBL/GenBank/DDBJ whole genome shotgun (WGS) entry which is preliminary data.</text>
</comment>
<accession>A0A132NZY8</accession>
<dbReference type="EMBL" id="JXTI01000005">
    <property type="protein sequence ID" value="KWX15623.1"/>
    <property type="molecule type" value="Genomic_DNA"/>
</dbReference>
<dbReference type="AlphaFoldDB" id="A0A132NZY8"/>
<reference evidence="1 2" key="1">
    <citation type="journal article" date="2015" name="Mol. Biochem. Parasitol.">
        <title>Identification of polymorphic genes for use in assemblage B genotyping assays through comparative genomics of multiple assemblage B Giardia duodenalis isolates.</title>
        <authorList>
            <person name="Wielinga C."/>
            <person name="Thompson R.C."/>
            <person name="Monis P."/>
            <person name="Ryan U."/>
        </authorList>
    </citation>
    <scope>NUCLEOTIDE SEQUENCE [LARGE SCALE GENOMIC DNA]</scope>
    <source>
        <strain evidence="1 2">BAH15c1</strain>
    </source>
</reference>
<organism evidence="1 2">
    <name type="scientific">Giardia duodenalis assemblage B</name>
    <dbReference type="NCBI Taxonomy" id="1394984"/>
    <lineage>
        <taxon>Eukaryota</taxon>
        <taxon>Metamonada</taxon>
        <taxon>Diplomonadida</taxon>
        <taxon>Hexamitidae</taxon>
        <taxon>Giardiinae</taxon>
        <taxon>Giardia</taxon>
    </lineage>
</organism>
<protein>
    <submittedName>
        <fullName evidence="1">Uncharacterized protein</fullName>
    </submittedName>
</protein>
<proteinExistence type="predicted"/>
<dbReference type="OrthoDB" id="10255881at2759"/>
<sequence>MPQMDVWEESLGALREIGSWPTLYLLASYLQNVETSRRHCWAMHALWAILSDVQLQTVPILTDLENRNDEYRREISLLLEQGTPLQIGTHVPWIIMSTILCLETNLKTNETQPDPVDQETEYTVISRTLSFTSISLGHLRDYLQDDNSEAVSSEGEYIDLATWISNLMLYLSEFLLRLSYYSNDYAEVYIDKLTCKAKTVAQLALKDPQETEYEPQDKEPTVTQLSEVSFLDILVRCKELYMIADSIRSSILTRLRTAQLDPPLSLQLMTHVFWAPGQSFEDGVYNAKEIYKKLQGLTAVSLSQTSTSDGNFVSPEHLQQECSNHAAYYNTDQLVAARMTCLKALQLLEIAPVLSVRPTSIKKLQRLFLSSLRILEAHKSQEITEPMLQQRDYSSILAEFAGIHKRREMQLVPYLRFSFYRAVLNYYCNTPQNDLYDIILSNLESISVSGTGRIDAPDIHTVLSSVNEYVSVLLKTVDTCVKNICVDEHEWRPGSDVELVGYVDSLYGLLICLPCRPNPLDDLITLTSSTVSLLYYYEDVLLQNRKHVALFTLNLLFKIAIRKLQKLFKELVKLYALILHLEYPVAQLETECFQAHVSRLLVEKLHGQSRLDSQFVAKKAIQQAKALILKQHDEDESAFSFTALAKKVSFLIFQNANDASLQEALQCILLYLMMDMPTCLFDYVTTARIVRNLQAELLSTDNLEILIEASKGIVTHVDQETILNRFDNTDRDIQSNLYAAYSELLCALVLCSEIFAQ</sequence>
<dbReference type="VEuPathDB" id="GiardiaDB:QR46_0343"/>